<dbReference type="RefSeq" id="WP_014402685.1">
    <property type="nucleotide sequence ID" value="NC_017033.1"/>
</dbReference>
<organism evidence="2 3">
    <name type="scientific">Frateuria aurantia (strain ATCC 33424 / DSM 6220 / KCTC 2777 / LMG 1558 / NBRC 3245 / NCIMB 13370)</name>
    <name type="common">Acetobacter aurantius</name>
    <dbReference type="NCBI Taxonomy" id="767434"/>
    <lineage>
        <taxon>Bacteria</taxon>
        <taxon>Pseudomonadati</taxon>
        <taxon>Pseudomonadota</taxon>
        <taxon>Gammaproteobacteria</taxon>
        <taxon>Lysobacterales</taxon>
        <taxon>Rhodanobacteraceae</taxon>
        <taxon>Frateuria</taxon>
    </lineage>
</organism>
<protein>
    <submittedName>
        <fullName evidence="2">NmrA-like family protein</fullName>
    </submittedName>
</protein>
<dbReference type="GO" id="GO:0004074">
    <property type="term" value="F:biliverdin reductase [NAD(P)H] activity"/>
    <property type="evidence" value="ECO:0007669"/>
    <property type="project" value="TreeGrafter"/>
</dbReference>
<reference evidence="2" key="1">
    <citation type="submission" date="2012-02" db="EMBL/GenBank/DDBJ databases">
        <title>The complete genome of Frateuria aurantia DSM 6220.</title>
        <authorList>
            <consortium name="US DOE Joint Genome Institute (JGI-PGF)"/>
            <person name="Lucas S."/>
            <person name="Copeland A."/>
            <person name="Lapidus A."/>
            <person name="Glavina del Rio T."/>
            <person name="Dalin E."/>
            <person name="Tice H."/>
            <person name="Bruce D."/>
            <person name="Goodwin L."/>
            <person name="Pitluck S."/>
            <person name="Peters L."/>
            <person name="Ovchinnikova G."/>
            <person name="Teshima H."/>
            <person name="Kyrpides N."/>
            <person name="Mavromatis K."/>
            <person name="Ivanova N."/>
            <person name="Brettin T."/>
            <person name="Detter J.C."/>
            <person name="Han C."/>
            <person name="Larimer F."/>
            <person name="Land M."/>
            <person name="Hauser L."/>
            <person name="Markowitz V."/>
            <person name="Cheng J.-F."/>
            <person name="Hugenholtz P."/>
            <person name="Woyke T."/>
            <person name="Wu D."/>
            <person name="Brambilla E."/>
            <person name="Klenk H.-P."/>
            <person name="Eisen J.A."/>
        </authorList>
    </citation>
    <scope>NUCLEOTIDE SEQUENCE</scope>
    <source>
        <strain evidence="2">DSM 6220</strain>
    </source>
</reference>
<evidence type="ECO:0000313" key="3">
    <source>
        <dbReference type="Proteomes" id="UP000005234"/>
    </source>
</evidence>
<dbReference type="Gene3D" id="3.40.50.720">
    <property type="entry name" value="NAD(P)-binding Rossmann-like Domain"/>
    <property type="match status" value="1"/>
</dbReference>
<dbReference type="InterPro" id="IPR051606">
    <property type="entry name" value="Polyketide_Oxido-like"/>
</dbReference>
<dbReference type="eggNOG" id="COG0702">
    <property type="taxonomic scope" value="Bacteria"/>
</dbReference>
<dbReference type="KEGG" id="fau:Fraau_1232"/>
<dbReference type="SUPFAM" id="SSF51735">
    <property type="entry name" value="NAD(P)-binding Rossmann-fold domains"/>
    <property type="match status" value="1"/>
</dbReference>
<dbReference type="HOGENOM" id="CLU_025711_6_0_6"/>
<dbReference type="OrthoDB" id="9803892at2"/>
<keyword evidence="3" id="KW-1185">Reference proteome</keyword>
<dbReference type="PANTHER" id="PTHR43355:SF2">
    <property type="entry name" value="FLAVIN REDUCTASE (NADPH)"/>
    <property type="match status" value="1"/>
</dbReference>
<dbReference type="STRING" id="767434.Fraau_1232"/>
<dbReference type="Proteomes" id="UP000005234">
    <property type="component" value="Chromosome"/>
</dbReference>
<dbReference type="InterPro" id="IPR036291">
    <property type="entry name" value="NAD(P)-bd_dom_sf"/>
</dbReference>
<evidence type="ECO:0000259" key="1">
    <source>
        <dbReference type="Pfam" id="PF13460"/>
    </source>
</evidence>
<proteinExistence type="predicted"/>
<dbReference type="EMBL" id="CP003350">
    <property type="protein sequence ID" value="AFC85679.1"/>
    <property type="molecule type" value="Genomic_DNA"/>
</dbReference>
<feature type="domain" description="NAD(P)-binding" evidence="1">
    <location>
        <begin position="8"/>
        <end position="189"/>
    </location>
</feature>
<dbReference type="InterPro" id="IPR016040">
    <property type="entry name" value="NAD(P)-bd_dom"/>
</dbReference>
<sequence length="213" mass="23622">MKNVIILGANGHTSQEIIPRLLEQDNLALTLFLRHADRLKGLNSDRVQVIEGDAREPDALRQALLGQDIVISTMGGMDLGDKMETVVTVMEELGVPRLIAISAGGIYDELPEPFNAWDKSMTGYTRPTNLKAAQVIERSSLKYTILRPVWLTNKPIEEFELTRKGETFKGTETSRASIGRFVAKVVTDPALYVNENLGISQPRTDGDRPAAYR</sequence>
<dbReference type="PANTHER" id="PTHR43355">
    <property type="entry name" value="FLAVIN REDUCTASE (NADPH)"/>
    <property type="match status" value="1"/>
</dbReference>
<name>H8L4K3_FRAAD</name>
<accession>H8L4K3</accession>
<gene>
    <name evidence="2" type="ordered locus">Fraau_1232</name>
</gene>
<dbReference type="GO" id="GO:0042602">
    <property type="term" value="F:riboflavin reductase (NADPH) activity"/>
    <property type="evidence" value="ECO:0007669"/>
    <property type="project" value="TreeGrafter"/>
</dbReference>
<evidence type="ECO:0000313" key="2">
    <source>
        <dbReference type="EMBL" id="AFC85679.1"/>
    </source>
</evidence>
<dbReference type="AlphaFoldDB" id="H8L4K3"/>
<dbReference type="CDD" id="cd05267">
    <property type="entry name" value="SDR_a6"/>
    <property type="match status" value="1"/>
</dbReference>
<dbReference type="Pfam" id="PF13460">
    <property type="entry name" value="NAD_binding_10"/>
    <property type="match status" value="1"/>
</dbReference>